<keyword evidence="3" id="KW-0418">Kinase</keyword>
<proteinExistence type="predicted"/>
<organism evidence="6 7">
    <name type="scientific">Marasmius crinis-equi</name>
    <dbReference type="NCBI Taxonomy" id="585013"/>
    <lineage>
        <taxon>Eukaryota</taxon>
        <taxon>Fungi</taxon>
        <taxon>Dikarya</taxon>
        <taxon>Basidiomycota</taxon>
        <taxon>Agaricomycotina</taxon>
        <taxon>Agaricomycetes</taxon>
        <taxon>Agaricomycetidae</taxon>
        <taxon>Agaricales</taxon>
        <taxon>Marasmiineae</taxon>
        <taxon>Marasmiaceae</taxon>
        <taxon>Marasmius</taxon>
    </lineage>
</organism>
<sequence>MNEALQDIYIGRLGTQLVCLKVPRIGLEDSQQEKEKAIREFHKEALLWIQLRHVNLLPFFGVNTSLFPDKLCLVSPFMENGRIIAYLKNHPNHDRLTVITEIAAGMSYLHSLKILHGDIKGANVLVNGERQCQLADFGLALTVEMTLSNSTTGGMKGSFNWMAPELFSSALDKEFAQSLGYHVETKPNKLARDVYAFGCTVLEVISGSPPFTRLNGPTIMLQVLHGKRPERPITVNWCPDDIWELVEQCWAQEVRFRPSAGEIHDLLRRLLGHTTDGDIREAMLDRYSFEEMLRSTLPPEKSKLIANLLQSEILATDCCKIRKKYTKFLRHLFESNQVLPDSIILNEIELFECSIGRPIGGGGFSDIYKGNHRGKVVCLKLLRTFAFEDQNRTRLNIDKLCEEALLWSQLDHPNVLPFCGVNTELFTRPSFCLVSPWMINGSVTQYLARNPCHDKLRVANILVDENSCCRLAGFGLAKATAEISSDLTSHTQGGTARYMAPELLVPTGVKPDFPGDVYAYGCSVYEIISGKPPFWGWNEAAVILKVAFGKNARPSRPANVAWCPDDIWALVERCWQKSAAARPP</sequence>
<evidence type="ECO:0000256" key="4">
    <source>
        <dbReference type="ARBA" id="ARBA00022840"/>
    </source>
</evidence>
<evidence type="ECO:0000256" key="2">
    <source>
        <dbReference type="ARBA" id="ARBA00022741"/>
    </source>
</evidence>
<evidence type="ECO:0000313" key="7">
    <source>
        <dbReference type="Proteomes" id="UP001465976"/>
    </source>
</evidence>
<dbReference type="InterPro" id="IPR051681">
    <property type="entry name" value="Ser/Thr_Kinases-Pseudokinases"/>
</dbReference>
<dbReference type="InterPro" id="IPR011009">
    <property type="entry name" value="Kinase-like_dom_sf"/>
</dbReference>
<dbReference type="InterPro" id="IPR000719">
    <property type="entry name" value="Prot_kinase_dom"/>
</dbReference>
<dbReference type="Gene3D" id="3.30.200.20">
    <property type="entry name" value="Phosphorylase Kinase, domain 1"/>
    <property type="match status" value="1"/>
</dbReference>
<keyword evidence="2" id="KW-0547">Nucleotide-binding</keyword>
<protein>
    <recommendedName>
        <fullName evidence="5">Protein kinase domain-containing protein</fullName>
    </recommendedName>
</protein>
<dbReference type="EMBL" id="JBAHYK010001594">
    <property type="protein sequence ID" value="KAL0567397.1"/>
    <property type="molecule type" value="Genomic_DNA"/>
</dbReference>
<accession>A0ABR3EX66</accession>
<dbReference type="SUPFAM" id="SSF56112">
    <property type="entry name" value="Protein kinase-like (PK-like)"/>
    <property type="match status" value="2"/>
</dbReference>
<feature type="domain" description="Protein kinase" evidence="5">
    <location>
        <begin position="353"/>
        <end position="584"/>
    </location>
</feature>
<dbReference type="SMART" id="SM00220">
    <property type="entry name" value="S_TKc"/>
    <property type="match status" value="2"/>
</dbReference>
<dbReference type="PROSITE" id="PS00108">
    <property type="entry name" value="PROTEIN_KINASE_ST"/>
    <property type="match status" value="1"/>
</dbReference>
<dbReference type="PANTHER" id="PTHR44329">
    <property type="entry name" value="SERINE/THREONINE-PROTEIN KINASE TNNI3K-RELATED"/>
    <property type="match status" value="1"/>
</dbReference>
<dbReference type="Gene3D" id="1.10.510.10">
    <property type="entry name" value="Transferase(Phosphotransferase) domain 1"/>
    <property type="match status" value="2"/>
</dbReference>
<dbReference type="PROSITE" id="PS50011">
    <property type="entry name" value="PROTEIN_KINASE_DOM"/>
    <property type="match status" value="2"/>
</dbReference>
<dbReference type="InterPro" id="IPR001245">
    <property type="entry name" value="Ser-Thr/Tyr_kinase_cat_dom"/>
</dbReference>
<evidence type="ECO:0000259" key="5">
    <source>
        <dbReference type="PROSITE" id="PS50011"/>
    </source>
</evidence>
<keyword evidence="7" id="KW-1185">Reference proteome</keyword>
<feature type="non-terminal residue" evidence="6">
    <location>
        <position position="584"/>
    </location>
</feature>
<reference evidence="6 7" key="1">
    <citation type="submission" date="2024-02" db="EMBL/GenBank/DDBJ databases">
        <title>A draft genome for the cacao thread blight pathogen Marasmius crinis-equi.</title>
        <authorList>
            <person name="Cohen S.P."/>
            <person name="Baruah I.K."/>
            <person name="Amoako-Attah I."/>
            <person name="Bukari Y."/>
            <person name="Meinhardt L.W."/>
            <person name="Bailey B.A."/>
        </authorList>
    </citation>
    <scope>NUCLEOTIDE SEQUENCE [LARGE SCALE GENOMIC DNA]</scope>
    <source>
        <strain evidence="6 7">GH-76</strain>
    </source>
</reference>
<evidence type="ECO:0000256" key="1">
    <source>
        <dbReference type="ARBA" id="ARBA00022679"/>
    </source>
</evidence>
<dbReference type="InterPro" id="IPR008271">
    <property type="entry name" value="Ser/Thr_kinase_AS"/>
</dbReference>
<dbReference type="Pfam" id="PF07714">
    <property type="entry name" value="PK_Tyr_Ser-Thr"/>
    <property type="match status" value="2"/>
</dbReference>
<name>A0ABR3EX66_9AGAR</name>
<gene>
    <name evidence="6" type="ORF">V5O48_014589</name>
</gene>
<dbReference type="Proteomes" id="UP001465976">
    <property type="component" value="Unassembled WGS sequence"/>
</dbReference>
<keyword evidence="1" id="KW-0808">Transferase</keyword>
<comment type="caution">
    <text evidence="6">The sequence shown here is derived from an EMBL/GenBank/DDBJ whole genome shotgun (WGS) entry which is preliminary data.</text>
</comment>
<evidence type="ECO:0000256" key="3">
    <source>
        <dbReference type="ARBA" id="ARBA00022777"/>
    </source>
</evidence>
<dbReference type="PANTHER" id="PTHR44329:SF288">
    <property type="entry name" value="MITOGEN-ACTIVATED PROTEIN KINASE KINASE KINASE 20"/>
    <property type="match status" value="1"/>
</dbReference>
<keyword evidence="4" id="KW-0067">ATP-binding</keyword>
<evidence type="ECO:0000313" key="6">
    <source>
        <dbReference type="EMBL" id="KAL0567397.1"/>
    </source>
</evidence>
<feature type="domain" description="Protein kinase" evidence="5">
    <location>
        <begin position="1"/>
        <end position="267"/>
    </location>
</feature>